<evidence type="ECO:0000256" key="1">
    <source>
        <dbReference type="ARBA" id="ARBA00002254"/>
    </source>
</evidence>
<name>A0ABW4Y8G7_9GAMM</name>
<sequence>MSLTHHRFSLLPILLLCLLPALGQASEEAASSDYPGYVPLNPSIVVNLDPSGRAKYLKVDIQCQVDTAEDAALLEKNMPLVRDRLISLLGGRSADEMQTTQQRDDLRAELLSKLREALGNQTGRVVVSAIYFTGFIIQ</sequence>
<keyword evidence="7 10" id="KW-0283">Flagellar rotation</keyword>
<evidence type="ECO:0000256" key="11">
    <source>
        <dbReference type="SAM" id="SignalP"/>
    </source>
</evidence>
<keyword evidence="9 10" id="KW-0472">Membrane</keyword>
<dbReference type="EMBL" id="JBHUHX010000007">
    <property type="protein sequence ID" value="MFD2111013.1"/>
    <property type="molecule type" value="Genomic_DNA"/>
</dbReference>
<protein>
    <recommendedName>
        <fullName evidence="10">Flagellar protein FliL</fullName>
    </recommendedName>
</protein>
<dbReference type="InterPro" id="IPR005503">
    <property type="entry name" value="FliL"/>
</dbReference>
<reference evidence="13" key="1">
    <citation type="journal article" date="2019" name="Int. J. Syst. Evol. Microbiol.">
        <title>The Global Catalogue of Microorganisms (GCM) 10K type strain sequencing project: providing services to taxonomists for standard genome sequencing and annotation.</title>
        <authorList>
            <consortium name="The Broad Institute Genomics Platform"/>
            <consortium name="The Broad Institute Genome Sequencing Center for Infectious Disease"/>
            <person name="Wu L."/>
            <person name="Ma J."/>
        </authorList>
    </citation>
    <scope>NUCLEOTIDE SEQUENCE [LARGE SCALE GENOMIC DNA]</scope>
    <source>
        <strain evidence="13">KACC 12597</strain>
    </source>
</reference>
<evidence type="ECO:0000313" key="12">
    <source>
        <dbReference type="EMBL" id="MFD2111013.1"/>
    </source>
</evidence>
<evidence type="ECO:0000313" key="13">
    <source>
        <dbReference type="Proteomes" id="UP001597337"/>
    </source>
</evidence>
<dbReference type="RefSeq" id="WP_386023580.1">
    <property type="nucleotide sequence ID" value="NZ_JBHUHX010000007.1"/>
</dbReference>
<keyword evidence="5 10" id="KW-0145">Chemotaxis</keyword>
<keyword evidence="10" id="KW-0997">Cell inner membrane</keyword>
<keyword evidence="8" id="KW-1133">Transmembrane helix</keyword>
<keyword evidence="12" id="KW-0966">Cell projection</keyword>
<evidence type="ECO:0000256" key="3">
    <source>
        <dbReference type="ARBA" id="ARBA00008281"/>
    </source>
</evidence>
<evidence type="ECO:0000256" key="5">
    <source>
        <dbReference type="ARBA" id="ARBA00022500"/>
    </source>
</evidence>
<evidence type="ECO:0000256" key="6">
    <source>
        <dbReference type="ARBA" id="ARBA00022692"/>
    </source>
</evidence>
<feature type="signal peptide" evidence="11">
    <location>
        <begin position="1"/>
        <end position="25"/>
    </location>
</feature>
<evidence type="ECO:0000256" key="9">
    <source>
        <dbReference type="ARBA" id="ARBA00023136"/>
    </source>
</evidence>
<comment type="subcellular location">
    <subcellularLocation>
        <location evidence="10">Cell inner membrane</location>
    </subcellularLocation>
    <subcellularLocation>
        <location evidence="2">Cell membrane</location>
        <topology evidence="2">Single-pass membrane protein</topology>
    </subcellularLocation>
</comment>
<comment type="similarity">
    <text evidence="3 10">Belongs to the FliL family.</text>
</comment>
<evidence type="ECO:0000256" key="8">
    <source>
        <dbReference type="ARBA" id="ARBA00022989"/>
    </source>
</evidence>
<keyword evidence="11" id="KW-0732">Signal</keyword>
<proteinExistence type="inferred from homology"/>
<evidence type="ECO:0000256" key="7">
    <source>
        <dbReference type="ARBA" id="ARBA00022779"/>
    </source>
</evidence>
<comment type="function">
    <text evidence="1 10">Controls the rotational direction of flagella during chemotaxis.</text>
</comment>
<dbReference type="Pfam" id="PF03748">
    <property type="entry name" value="FliL"/>
    <property type="match status" value="1"/>
</dbReference>
<evidence type="ECO:0000256" key="2">
    <source>
        <dbReference type="ARBA" id="ARBA00004162"/>
    </source>
</evidence>
<keyword evidence="12" id="KW-0282">Flagellum</keyword>
<keyword evidence="6" id="KW-0812">Transmembrane</keyword>
<keyword evidence="12" id="KW-0969">Cilium</keyword>
<comment type="caution">
    <text evidence="12">The sequence shown here is derived from an EMBL/GenBank/DDBJ whole genome shotgun (WGS) entry which is preliminary data.</text>
</comment>
<keyword evidence="13" id="KW-1185">Reference proteome</keyword>
<feature type="chain" id="PRO_5045497879" description="Flagellar protein FliL" evidence="11">
    <location>
        <begin position="26"/>
        <end position="138"/>
    </location>
</feature>
<evidence type="ECO:0000256" key="4">
    <source>
        <dbReference type="ARBA" id="ARBA00022475"/>
    </source>
</evidence>
<organism evidence="12 13">
    <name type="scientific">Thiorhodococcus fuscus</name>
    <dbReference type="NCBI Taxonomy" id="527200"/>
    <lineage>
        <taxon>Bacteria</taxon>
        <taxon>Pseudomonadati</taxon>
        <taxon>Pseudomonadota</taxon>
        <taxon>Gammaproteobacteria</taxon>
        <taxon>Chromatiales</taxon>
        <taxon>Chromatiaceae</taxon>
        <taxon>Thiorhodococcus</taxon>
    </lineage>
</organism>
<accession>A0ABW4Y8G7</accession>
<dbReference type="PANTHER" id="PTHR35091:SF2">
    <property type="entry name" value="FLAGELLAR PROTEIN FLIL"/>
    <property type="match status" value="1"/>
</dbReference>
<keyword evidence="4" id="KW-1003">Cell membrane</keyword>
<gene>
    <name evidence="12" type="primary">fliL</name>
    <name evidence="12" type="ORF">ACFSJC_04055</name>
</gene>
<evidence type="ECO:0000256" key="10">
    <source>
        <dbReference type="RuleBase" id="RU364125"/>
    </source>
</evidence>
<dbReference type="PANTHER" id="PTHR35091">
    <property type="entry name" value="FLAGELLAR PROTEIN FLIL"/>
    <property type="match status" value="1"/>
</dbReference>
<dbReference type="Proteomes" id="UP001597337">
    <property type="component" value="Unassembled WGS sequence"/>
</dbReference>